<evidence type="ECO:0000256" key="4">
    <source>
        <dbReference type="ARBA" id="ARBA00023136"/>
    </source>
</evidence>
<reference evidence="8" key="1">
    <citation type="submission" date="2021-03" db="EMBL/GenBank/DDBJ databases">
        <authorList>
            <person name="Tagirdzhanova G."/>
        </authorList>
    </citation>
    <scope>NUCLEOTIDE SEQUENCE</scope>
</reference>
<dbReference type="AlphaFoldDB" id="A0A8H3J0L8"/>
<evidence type="ECO:0000259" key="7">
    <source>
        <dbReference type="Pfam" id="PF20684"/>
    </source>
</evidence>
<feature type="domain" description="Rhodopsin" evidence="7">
    <location>
        <begin position="40"/>
        <end position="274"/>
    </location>
</feature>
<feature type="transmembrane region" description="Helical" evidence="6">
    <location>
        <begin position="23"/>
        <end position="44"/>
    </location>
</feature>
<evidence type="ECO:0000313" key="8">
    <source>
        <dbReference type="EMBL" id="CAF9938505.1"/>
    </source>
</evidence>
<evidence type="ECO:0000256" key="1">
    <source>
        <dbReference type="ARBA" id="ARBA00004141"/>
    </source>
</evidence>
<dbReference type="PANTHER" id="PTHR33048">
    <property type="entry name" value="PTH11-LIKE INTEGRAL MEMBRANE PROTEIN (AFU_ORTHOLOGUE AFUA_5G11245)"/>
    <property type="match status" value="1"/>
</dbReference>
<proteinExistence type="inferred from homology"/>
<name>A0A8H3J0L8_9LECA</name>
<accession>A0A8H3J0L8</accession>
<keyword evidence="3 6" id="KW-1133">Transmembrane helix</keyword>
<feature type="transmembrane region" description="Helical" evidence="6">
    <location>
        <begin position="99"/>
        <end position="119"/>
    </location>
</feature>
<keyword evidence="9" id="KW-1185">Reference proteome</keyword>
<organism evidence="8 9">
    <name type="scientific">Imshaugia aleurites</name>
    <dbReference type="NCBI Taxonomy" id="172621"/>
    <lineage>
        <taxon>Eukaryota</taxon>
        <taxon>Fungi</taxon>
        <taxon>Dikarya</taxon>
        <taxon>Ascomycota</taxon>
        <taxon>Pezizomycotina</taxon>
        <taxon>Lecanoromycetes</taxon>
        <taxon>OSLEUM clade</taxon>
        <taxon>Lecanoromycetidae</taxon>
        <taxon>Lecanorales</taxon>
        <taxon>Lecanorineae</taxon>
        <taxon>Parmeliaceae</taxon>
        <taxon>Imshaugia</taxon>
    </lineage>
</organism>
<feature type="transmembrane region" description="Helical" evidence="6">
    <location>
        <begin position="250"/>
        <end position="272"/>
    </location>
</feature>
<evidence type="ECO:0000256" key="6">
    <source>
        <dbReference type="SAM" id="Phobius"/>
    </source>
</evidence>
<dbReference type="Proteomes" id="UP000664534">
    <property type="component" value="Unassembled WGS sequence"/>
</dbReference>
<keyword evidence="4 6" id="KW-0472">Membrane</keyword>
<dbReference type="EMBL" id="CAJPDT010000109">
    <property type="protein sequence ID" value="CAF9938505.1"/>
    <property type="molecule type" value="Genomic_DNA"/>
</dbReference>
<comment type="subcellular location">
    <subcellularLocation>
        <location evidence="1">Membrane</location>
        <topology evidence="1">Multi-pass membrane protein</topology>
    </subcellularLocation>
</comment>
<gene>
    <name evidence="8" type="ORF">IMSHALPRED_000823</name>
</gene>
<feature type="transmembrane region" description="Helical" evidence="6">
    <location>
        <begin position="56"/>
        <end position="79"/>
    </location>
</feature>
<dbReference type="GO" id="GO:0016020">
    <property type="term" value="C:membrane"/>
    <property type="evidence" value="ECO:0007669"/>
    <property type="project" value="UniProtKB-SubCell"/>
</dbReference>
<dbReference type="InterPro" id="IPR052337">
    <property type="entry name" value="SAT4-like"/>
</dbReference>
<dbReference type="OrthoDB" id="5278984at2759"/>
<feature type="transmembrane region" description="Helical" evidence="6">
    <location>
        <begin position="131"/>
        <end position="153"/>
    </location>
</feature>
<sequence length="334" mass="36651">MALPTSAIHYQEEHINDNKKPHLIAASAICLSAAHVAVILRLLSRRRARTSLEADDYTVILALFFTSVFVSVVLVGVHYGLGKHLILVTDGAAFGKGTLAAEILYNPAIATTKFSILLLYRRLFPVRSFVILLWCVGAFVAAYSTTAATVNLLQCLPIRADWNPSIQPRCVNLDVELIILSSINVVTDVTILALPMPLVWRLHTSRNRKLQVSLTFLLGGFVCAVSIVRATYVSQVSLTDGSWADTNGAIWSVVETCIAVVSACLPTLRSLISKPAITASAREKYEAAYTPENPNKSNNIKMSTLKSPWSQNASLKTKEDDAERIFTRLDNDHE</sequence>
<dbReference type="PANTHER" id="PTHR33048:SF47">
    <property type="entry name" value="INTEGRAL MEMBRANE PROTEIN-RELATED"/>
    <property type="match status" value="1"/>
</dbReference>
<evidence type="ECO:0000256" key="5">
    <source>
        <dbReference type="ARBA" id="ARBA00038359"/>
    </source>
</evidence>
<protein>
    <recommendedName>
        <fullName evidence="7">Rhodopsin domain-containing protein</fullName>
    </recommendedName>
</protein>
<keyword evidence="2 6" id="KW-0812">Transmembrane</keyword>
<dbReference type="Pfam" id="PF20684">
    <property type="entry name" value="Fung_rhodopsin"/>
    <property type="match status" value="1"/>
</dbReference>
<dbReference type="InterPro" id="IPR049326">
    <property type="entry name" value="Rhodopsin_dom_fungi"/>
</dbReference>
<comment type="similarity">
    <text evidence="5">Belongs to the SAT4 family.</text>
</comment>
<evidence type="ECO:0000313" key="9">
    <source>
        <dbReference type="Proteomes" id="UP000664534"/>
    </source>
</evidence>
<comment type="caution">
    <text evidence="8">The sequence shown here is derived from an EMBL/GenBank/DDBJ whole genome shotgun (WGS) entry which is preliminary data.</text>
</comment>
<evidence type="ECO:0000256" key="2">
    <source>
        <dbReference type="ARBA" id="ARBA00022692"/>
    </source>
</evidence>
<evidence type="ECO:0000256" key="3">
    <source>
        <dbReference type="ARBA" id="ARBA00022989"/>
    </source>
</evidence>
<feature type="transmembrane region" description="Helical" evidence="6">
    <location>
        <begin position="177"/>
        <end position="200"/>
    </location>
</feature>
<feature type="transmembrane region" description="Helical" evidence="6">
    <location>
        <begin position="212"/>
        <end position="230"/>
    </location>
</feature>